<dbReference type="Pfam" id="PF00892">
    <property type="entry name" value="EamA"/>
    <property type="match status" value="1"/>
</dbReference>
<feature type="domain" description="EamA" evidence="7">
    <location>
        <begin position="144"/>
        <end position="274"/>
    </location>
</feature>
<proteinExistence type="predicted"/>
<dbReference type="InterPro" id="IPR037185">
    <property type="entry name" value="EmrE-like"/>
</dbReference>
<feature type="transmembrane region" description="Helical" evidence="5">
    <location>
        <begin position="33"/>
        <end position="53"/>
    </location>
</feature>
<evidence type="ECO:0000256" key="4">
    <source>
        <dbReference type="ARBA" id="ARBA00023136"/>
    </source>
</evidence>
<feature type="transmembrane region" description="Helical" evidence="5">
    <location>
        <begin position="116"/>
        <end position="134"/>
    </location>
</feature>
<evidence type="ECO:0000313" key="8">
    <source>
        <dbReference type="EMBL" id="MQQ07993.1"/>
    </source>
</evidence>
<comment type="subcellular location">
    <subcellularLocation>
        <location evidence="1">Membrane</location>
        <topology evidence="1">Multi-pass membrane protein</topology>
    </subcellularLocation>
</comment>
<dbReference type="PANTHER" id="PTHR32322">
    <property type="entry name" value="INNER MEMBRANE TRANSPORTER"/>
    <property type="match status" value="1"/>
</dbReference>
<dbReference type="InterPro" id="IPR000620">
    <property type="entry name" value="EamA_dom"/>
</dbReference>
<feature type="chain" id="PRO_5033021668" evidence="6">
    <location>
        <begin position="16"/>
        <end position="294"/>
    </location>
</feature>
<feature type="transmembrane region" description="Helical" evidence="5">
    <location>
        <begin position="89"/>
        <end position="109"/>
    </location>
</feature>
<evidence type="ECO:0000259" key="7">
    <source>
        <dbReference type="Pfam" id="PF00892"/>
    </source>
</evidence>
<gene>
    <name evidence="8" type="ORF">GFB49_05965</name>
</gene>
<organism evidence="8 9">
    <name type="scientific">Tritonibacter litoralis</name>
    <dbReference type="NCBI Taxonomy" id="2662264"/>
    <lineage>
        <taxon>Bacteria</taxon>
        <taxon>Pseudomonadati</taxon>
        <taxon>Pseudomonadota</taxon>
        <taxon>Alphaproteobacteria</taxon>
        <taxon>Rhodobacterales</taxon>
        <taxon>Paracoccaceae</taxon>
        <taxon>Tritonibacter</taxon>
    </lineage>
</organism>
<accession>A0A843YFD8</accession>
<reference evidence="8 9" key="1">
    <citation type="submission" date="2019-10" db="EMBL/GenBank/DDBJ databases">
        <title>Epibacterium sp. nov., isolated from seawater.</title>
        <authorList>
            <person name="Zhang X."/>
            <person name="Li N."/>
        </authorList>
    </citation>
    <scope>NUCLEOTIDE SEQUENCE [LARGE SCALE GENOMIC DNA]</scope>
    <source>
        <strain evidence="8 9">SM1979</strain>
    </source>
</reference>
<feature type="transmembrane region" description="Helical" evidence="5">
    <location>
        <begin position="231"/>
        <end position="251"/>
    </location>
</feature>
<keyword evidence="6" id="KW-0732">Signal</keyword>
<keyword evidence="3 5" id="KW-1133">Transmembrane helix</keyword>
<feature type="transmembrane region" description="Helical" evidence="5">
    <location>
        <begin position="140"/>
        <end position="162"/>
    </location>
</feature>
<protein>
    <submittedName>
        <fullName evidence="8">EamA family transporter</fullName>
    </submittedName>
</protein>
<dbReference type="InterPro" id="IPR050638">
    <property type="entry name" value="AA-Vitamin_Transporters"/>
</dbReference>
<evidence type="ECO:0000256" key="2">
    <source>
        <dbReference type="ARBA" id="ARBA00022692"/>
    </source>
</evidence>
<evidence type="ECO:0000256" key="5">
    <source>
        <dbReference type="SAM" id="Phobius"/>
    </source>
</evidence>
<dbReference type="AlphaFoldDB" id="A0A843YFD8"/>
<feature type="transmembrane region" description="Helical" evidence="5">
    <location>
        <begin position="65"/>
        <end position="83"/>
    </location>
</feature>
<dbReference type="PANTHER" id="PTHR32322:SF9">
    <property type="entry name" value="AMINO-ACID METABOLITE EFFLUX PUMP-RELATED"/>
    <property type="match status" value="1"/>
</dbReference>
<keyword evidence="9" id="KW-1185">Reference proteome</keyword>
<name>A0A843YFD8_9RHOB</name>
<feature type="transmembrane region" description="Helical" evidence="5">
    <location>
        <begin position="174"/>
        <end position="197"/>
    </location>
</feature>
<sequence length="294" mass="30002">MRLFILLCLTLVAFAANSVLGRAAIGNAYIDATSFGLLRLGSGAAMLVALCVMRGLPLRQPWKTSLWGGASLTLYMVGFALAYKDLDAGLGALVLFAVVQITMFAWGAVTNQRPGGLQIAGAGMALVGLAYVVWPRDGVSVDLWASFLMGLSGLGWGIYSLLGRGVKLPVVSTALNFVWATALVLPIFLITGGAHVISAPGVVLAVVSGAVTSGLGYALWYAILPLLTAPVAATVQLLVPIIAILGGALFLGEAIGLALVIGTVLILGGIAVVALAPKPAAKRVAEGGANRAAR</sequence>
<evidence type="ECO:0000256" key="6">
    <source>
        <dbReference type="SAM" id="SignalP"/>
    </source>
</evidence>
<feature type="transmembrane region" description="Helical" evidence="5">
    <location>
        <begin position="257"/>
        <end position="276"/>
    </location>
</feature>
<evidence type="ECO:0000313" key="9">
    <source>
        <dbReference type="Proteomes" id="UP000444174"/>
    </source>
</evidence>
<dbReference type="RefSeq" id="WP_153214923.1">
    <property type="nucleotide sequence ID" value="NZ_WIBF01000002.1"/>
</dbReference>
<dbReference type="SUPFAM" id="SSF103481">
    <property type="entry name" value="Multidrug resistance efflux transporter EmrE"/>
    <property type="match status" value="2"/>
</dbReference>
<keyword evidence="2 5" id="KW-0812">Transmembrane</keyword>
<evidence type="ECO:0000256" key="1">
    <source>
        <dbReference type="ARBA" id="ARBA00004141"/>
    </source>
</evidence>
<feature type="signal peptide" evidence="6">
    <location>
        <begin position="1"/>
        <end position="15"/>
    </location>
</feature>
<feature type="transmembrane region" description="Helical" evidence="5">
    <location>
        <begin position="203"/>
        <end position="224"/>
    </location>
</feature>
<keyword evidence="4 5" id="KW-0472">Membrane</keyword>
<dbReference type="EMBL" id="WIBF01000002">
    <property type="protein sequence ID" value="MQQ07993.1"/>
    <property type="molecule type" value="Genomic_DNA"/>
</dbReference>
<evidence type="ECO:0000256" key="3">
    <source>
        <dbReference type="ARBA" id="ARBA00022989"/>
    </source>
</evidence>
<comment type="caution">
    <text evidence="8">The sequence shown here is derived from an EMBL/GenBank/DDBJ whole genome shotgun (WGS) entry which is preliminary data.</text>
</comment>
<dbReference type="Proteomes" id="UP000444174">
    <property type="component" value="Unassembled WGS sequence"/>
</dbReference>
<dbReference type="GO" id="GO:0016020">
    <property type="term" value="C:membrane"/>
    <property type="evidence" value="ECO:0007669"/>
    <property type="project" value="UniProtKB-SubCell"/>
</dbReference>